<feature type="compositionally biased region" description="Polar residues" evidence="1">
    <location>
        <begin position="24"/>
        <end position="43"/>
    </location>
</feature>
<dbReference type="EMBL" id="JAAGAX010000007">
    <property type="protein sequence ID" value="KAF2308712.1"/>
    <property type="molecule type" value="Genomic_DNA"/>
</dbReference>
<dbReference type="Proteomes" id="UP000467840">
    <property type="component" value="Chromosome 17"/>
</dbReference>
<evidence type="ECO:0000313" key="2">
    <source>
        <dbReference type="EMBL" id="KAF2308712.1"/>
    </source>
</evidence>
<comment type="caution">
    <text evidence="2">The sequence shown here is derived from an EMBL/GenBank/DDBJ whole genome shotgun (WGS) entry which is preliminary data.</text>
</comment>
<feature type="region of interest" description="Disordered" evidence="1">
    <location>
        <begin position="142"/>
        <end position="164"/>
    </location>
</feature>
<protein>
    <submittedName>
        <fullName evidence="2">Uncharacterized protein</fullName>
    </submittedName>
</protein>
<proteinExistence type="predicted"/>
<evidence type="ECO:0000313" key="3">
    <source>
        <dbReference type="Proteomes" id="UP000467840"/>
    </source>
</evidence>
<gene>
    <name evidence="2" type="ORF">GH714_013738</name>
</gene>
<accession>A0A6A6M4Z3</accession>
<keyword evidence="3" id="KW-1185">Reference proteome</keyword>
<reference evidence="2 3" key="1">
    <citation type="journal article" date="2020" name="Mol. Plant">
        <title>The Chromosome-Based Rubber Tree Genome Provides New Insights into Spurge Genome Evolution and Rubber Biosynthesis.</title>
        <authorList>
            <person name="Liu J."/>
            <person name="Shi C."/>
            <person name="Shi C.C."/>
            <person name="Li W."/>
            <person name="Zhang Q.J."/>
            <person name="Zhang Y."/>
            <person name="Li K."/>
            <person name="Lu H.F."/>
            <person name="Shi C."/>
            <person name="Zhu S.T."/>
            <person name="Xiao Z.Y."/>
            <person name="Nan H."/>
            <person name="Yue Y."/>
            <person name="Zhu X.G."/>
            <person name="Wu Y."/>
            <person name="Hong X.N."/>
            <person name="Fan G.Y."/>
            <person name="Tong Y."/>
            <person name="Zhang D."/>
            <person name="Mao C.L."/>
            <person name="Liu Y.L."/>
            <person name="Hao S.J."/>
            <person name="Liu W.Q."/>
            <person name="Lv M.Q."/>
            <person name="Zhang H.B."/>
            <person name="Liu Y."/>
            <person name="Hu-Tang G.R."/>
            <person name="Wang J.P."/>
            <person name="Wang J.H."/>
            <person name="Sun Y.H."/>
            <person name="Ni S.B."/>
            <person name="Chen W.B."/>
            <person name="Zhang X.C."/>
            <person name="Jiao Y.N."/>
            <person name="Eichler E.E."/>
            <person name="Li G.H."/>
            <person name="Liu X."/>
            <person name="Gao L.Z."/>
        </authorList>
    </citation>
    <scope>NUCLEOTIDE SEQUENCE [LARGE SCALE GENOMIC DNA]</scope>
    <source>
        <strain evidence="3">cv. GT1</strain>
        <tissue evidence="2">Leaf</tissue>
    </source>
</reference>
<name>A0A6A6M4Z3_HEVBR</name>
<feature type="region of interest" description="Disordered" evidence="1">
    <location>
        <begin position="1"/>
        <end position="43"/>
    </location>
</feature>
<sequence length="192" mass="21998">MGKQTVIEEESVKQHLRSPHSVESAPTATYTPATQNASHRGSNIATKQVRFNHVGNMPLQKMTHIGYDKHALDAPPNIHFRQNPHFEYYDPHGRAFDRNYKQPNPHGRLFDGNHRQPPRYANNEHVDITRKCSHHALALEQSYEDEHESEHNSSDYEKEIVGPIDCSGDDELNIDDEHVNVRCVMSTIVDDD</sequence>
<feature type="compositionally biased region" description="Basic and acidic residues" evidence="1">
    <location>
        <begin position="148"/>
        <end position="160"/>
    </location>
</feature>
<dbReference type="AlphaFoldDB" id="A0A6A6M4Z3"/>
<organism evidence="2 3">
    <name type="scientific">Hevea brasiliensis</name>
    <name type="common">Para rubber tree</name>
    <name type="synonym">Siphonia brasiliensis</name>
    <dbReference type="NCBI Taxonomy" id="3981"/>
    <lineage>
        <taxon>Eukaryota</taxon>
        <taxon>Viridiplantae</taxon>
        <taxon>Streptophyta</taxon>
        <taxon>Embryophyta</taxon>
        <taxon>Tracheophyta</taxon>
        <taxon>Spermatophyta</taxon>
        <taxon>Magnoliopsida</taxon>
        <taxon>eudicotyledons</taxon>
        <taxon>Gunneridae</taxon>
        <taxon>Pentapetalae</taxon>
        <taxon>rosids</taxon>
        <taxon>fabids</taxon>
        <taxon>Malpighiales</taxon>
        <taxon>Euphorbiaceae</taxon>
        <taxon>Crotonoideae</taxon>
        <taxon>Micrandreae</taxon>
        <taxon>Hevea</taxon>
    </lineage>
</organism>
<evidence type="ECO:0000256" key="1">
    <source>
        <dbReference type="SAM" id="MobiDB-lite"/>
    </source>
</evidence>